<protein>
    <submittedName>
        <fullName evidence="1">Uncharacterized protein</fullName>
    </submittedName>
</protein>
<dbReference type="Proteomes" id="UP001160390">
    <property type="component" value="Unassembled WGS sequence"/>
</dbReference>
<gene>
    <name evidence="1" type="ORF">CCHLO57077_00001016</name>
</gene>
<name>A0AA35MBW5_9HYPO</name>
<keyword evidence="2" id="KW-1185">Reference proteome</keyword>
<dbReference type="AlphaFoldDB" id="A0AA35MBW5"/>
<evidence type="ECO:0000313" key="1">
    <source>
        <dbReference type="EMBL" id="CAI6093939.1"/>
    </source>
</evidence>
<evidence type="ECO:0000313" key="2">
    <source>
        <dbReference type="Proteomes" id="UP001160390"/>
    </source>
</evidence>
<accession>A0AA35MBW5</accession>
<comment type="caution">
    <text evidence="1">The sequence shown here is derived from an EMBL/GenBank/DDBJ whole genome shotgun (WGS) entry which is preliminary data.</text>
</comment>
<proteinExistence type="predicted"/>
<dbReference type="EMBL" id="CABFNP030001245">
    <property type="protein sequence ID" value="CAI6093939.1"/>
    <property type="molecule type" value="Genomic_DNA"/>
</dbReference>
<organism evidence="1 2">
    <name type="scientific">Clonostachys chloroleuca</name>
    <dbReference type="NCBI Taxonomy" id="1926264"/>
    <lineage>
        <taxon>Eukaryota</taxon>
        <taxon>Fungi</taxon>
        <taxon>Dikarya</taxon>
        <taxon>Ascomycota</taxon>
        <taxon>Pezizomycotina</taxon>
        <taxon>Sordariomycetes</taxon>
        <taxon>Hypocreomycetidae</taxon>
        <taxon>Hypocreales</taxon>
        <taxon>Bionectriaceae</taxon>
        <taxon>Clonostachys</taxon>
    </lineage>
</organism>
<reference evidence="1" key="1">
    <citation type="submission" date="2023-01" db="EMBL/GenBank/DDBJ databases">
        <authorList>
            <person name="Piombo E."/>
        </authorList>
    </citation>
    <scope>NUCLEOTIDE SEQUENCE</scope>
</reference>
<sequence length="103" mass="11232">MTLSVLYRTLLKTTAMSGSKTNFPAEAVLFDNLKEVILAEAQRANEDGGDSKIDLLISTLTGHLLSRYTADGLTLSELEHSLRDLWYACIQGATCKSIRALAV</sequence>